<evidence type="ECO:0008006" key="3">
    <source>
        <dbReference type="Google" id="ProtNLM"/>
    </source>
</evidence>
<dbReference type="OrthoDB" id="6002717at2"/>
<dbReference type="EMBL" id="PXWF02000063">
    <property type="protein sequence ID" value="PWF54857.1"/>
    <property type="molecule type" value="Genomic_DNA"/>
</dbReference>
<dbReference type="Gene3D" id="3.60.40.10">
    <property type="entry name" value="PPM-type phosphatase domain"/>
    <property type="match status" value="1"/>
</dbReference>
<dbReference type="SUPFAM" id="SSF81606">
    <property type="entry name" value="PP2C-like"/>
    <property type="match status" value="1"/>
</dbReference>
<organism evidence="1 2">
    <name type="scientific">Massilia glaciei</name>
    <dbReference type="NCBI Taxonomy" id="1524097"/>
    <lineage>
        <taxon>Bacteria</taxon>
        <taxon>Pseudomonadati</taxon>
        <taxon>Pseudomonadota</taxon>
        <taxon>Betaproteobacteria</taxon>
        <taxon>Burkholderiales</taxon>
        <taxon>Oxalobacteraceae</taxon>
        <taxon>Telluria group</taxon>
        <taxon>Massilia</taxon>
    </lineage>
</organism>
<keyword evidence="2" id="KW-1185">Reference proteome</keyword>
<protein>
    <recommendedName>
        <fullName evidence="3">Protein phosphatase 2C domain-containing protein</fullName>
    </recommendedName>
</protein>
<dbReference type="AlphaFoldDB" id="A0A2U2I565"/>
<evidence type="ECO:0000313" key="2">
    <source>
        <dbReference type="Proteomes" id="UP000241421"/>
    </source>
</evidence>
<dbReference type="InterPro" id="IPR036457">
    <property type="entry name" value="PPM-type-like_dom_sf"/>
</dbReference>
<dbReference type="Proteomes" id="UP000241421">
    <property type="component" value="Unassembled WGS sequence"/>
</dbReference>
<sequence>MKLLFRGTCPKDPLGSDINEDRWAFDEDRGTLALCDGASESFNSSVLAQILGDKFVLDPAVTLGWVDNALTDYASQHDFAGMSWSRQASYERGSFSTLLGVQHIPGNKTVEVLAVGDSLAVLADSGRLVSSWPYSDPERFKDHPTLLATLPEHNAFISSSGFWTTHGKYFELGELESPRLICVTDALGEWMLRQTQSNYDAVGRLLALTTEEELVALVVEERRAGRMRIDDSTLLIAAFDLEE</sequence>
<dbReference type="RefSeq" id="WP_106756328.1">
    <property type="nucleotide sequence ID" value="NZ_PXWF02000063.1"/>
</dbReference>
<name>A0A2U2I565_9BURK</name>
<evidence type="ECO:0000313" key="1">
    <source>
        <dbReference type="EMBL" id="PWF54857.1"/>
    </source>
</evidence>
<accession>A0A2U2I565</accession>
<proteinExistence type="predicted"/>
<gene>
    <name evidence="1" type="ORF">C7C56_004720</name>
</gene>
<reference evidence="1 2" key="1">
    <citation type="submission" date="2018-04" db="EMBL/GenBank/DDBJ databases">
        <title>Massilia violaceinigra sp. nov., a novel purple-pigmented bacterium isolated from Tianshan glacier, Xinjiang, China.</title>
        <authorList>
            <person name="Wang H."/>
        </authorList>
    </citation>
    <scope>NUCLEOTIDE SEQUENCE [LARGE SCALE GENOMIC DNA]</scope>
    <source>
        <strain evidence="1 2">B448-2</strain>
    </source>
</reference>
<comment type="caution">
    <text evidence="1">The sequence shown here is derived from an EMBL/GenBank/DDBJ whole genome shotgun (WGS) entry which is preliminary data.</text>
</comment>